<dbReference type="AlphaFoldDB" id="A0A6L2JDW9"/>
<gene>
    <name evidence="7" type="ORF">Tci_005892</name>
</gene>
<keyword evidence="3" id="KW-0067">ATP-binding</keyword>
<evidence type="ECO:0000259" key="6">
    <source>
        <dbReference type="Pfam" id="PF00133"/>
    </source>
</evidence>
<dbReference type="PANTHER" id="PTHR42780:SF1">
    <property type="entry name" value="ISOLEUCINE--TRNA LIGASE, CYTOPLASMIC"/>
    <property type="match status" value="1"/>
</dbReference>
<dbReference type="GO" id="GO:0048608">
    <property type="term" value="P:reproductive structure development"/>
    <property type="evidence" value="ECO:0007669"/>
    <property type="project" value="UniProtKB-ARBA"/>
</dbReference>
<dbReference type="Gene3D" id="3.40.50.620">
    <property type="entry name" value="HUPs"/>
    <property type="match status" value="1"/>
</dbReference>
<dbReference type="GO" id="GO:0005524">
    <property type="term" value="F:ATP binding"/>
    <property type="evidence" value="ECO:0007669"/>
    <property type="project" value="UniProtKB-KW"/>
</dbReference>
<dbReference type="Pfam" id="PF00133">
    <property type="entry name" value="tRNA-synt_1"/>
    <property type="match status" value="1"/>
</dbReference>
<dbReference type="GO" id="GO:0004822">
    <property type="term" value="F:isoleucine-tRNA ligase activity"/>
    <property type="evidence" value="ECO:0007669"/>
    <property type="project" value="InterPro"/>
</dbReference>
<evidence type="ECO:0000256" key="2">
    <source>
        <dbReference type="ARBA" id="ARBA00022741"/>
    </source>
</evidence>
<dbReference type="PANTHER" id="PTHR42780">
    <property type="entry name" value="SOLEUCYL-TRNA SYNTHETASE"/>
    <property type="match status" value="1"/>
</dbReference>
<keyword evidence="4" id="KW-0648">Protein biosynthesis</keyword>
<keyword evidence="2" id="KW-0547">Nucleotide-binding</keyword>
<dbReference type="GO" id="GO:0006428">
    <property type="term" value="P:isoleucyl-tRNA aminoacylation"/>
    <property type="evidence" value="ECO:0007669"/>
    <property type="project" value="TreeGrafter"/>
</dbReference>
<reference evidence="7" key="1">
    <citation type="journal article" date="2019" name="Sci. Rep.">
        <title>Draft genome of Tanacetum cinerariifolium, the natural source of mosquito coil.</title>
        <authorList>
            <person name="Yamashiro T."/>
            <person name="Shiraishi A."/>
            <person name="Satake H."/>
            <person name="Nakayama K."/>
        </authorList>
    </citation>
    <scope>NUCLEOTIDE SEQUENCE</scope>
</reference>
<accession>A0A6L2JDW9</accession>
<evidence type="ECO:0000256" key="1">
    <source>
        <dbReference type="ARBA" id="ARBA00022598"/>
    </source>
</evidence>
<dbReference type="EMBL" id="BKCJ010000517">
    <property type="protein sequence ID" value="GEU33914.1"/>
    <property type="molecule type" value="Genomic_DNA"/>
</dbReference>
<dbReference type="SUPFAM" id="SSF52374">
    <property type="entry name" value="Nucleotidylyl transferase"/>
    <property type="match status" value="1"/>
</dbReference>
<comment type="caution">
    <text evidence="7">The sequence shown here is derived from an EMBL/GenBank/DDBJ whole genome shotgun (WGS) entry which is preliminary data.</text>
</comment>
<dbReference type="InterPro" id="IPR002300">
    <property type="entry name" value="aa-tRNA-synth_Ia"/>
</dbReference>
<dbReference type="GO" id="GO:0009791">
    <property type="term" value="P:post-embryonic development"/>
    <property type="evidence" value="ECO:0007669"/>
    <property type="project" value="UniProtKB-ARBA"/>
</dbReference>
<sequence length="182" mass="21732">MDEVSERVFFPKEEQDILQWWNETNAFEIQLERTKHLPKYILYNGPPFATGLPHYGHILAGTIKDIVTRYQTATGHHVTRRFGWDCHGLPVEHEIDKKLEVTRREDVLNMGIDVYNEECRSIVTRYVGEWKKVITRCGRWIDFDNGYKTMDLKFMETVWWVFAELHKKGLVYKGFKVRFFTL</sequence>
<proteinExistence type="predicted"/>
<dbReference type="InterPro" id="IPR001412">
    <property type="entry name" value="aa-tRNA-synth_I_CS"/>
</dbReference>
<organism evidence="7">
    <name type="scientific">Tanacetum cinerariifolium</name>
    <name type="common">Dalmatian daisy</name>
    <name type="synonym">Chrysanthemum cinerariifolium</name>
    <dbReference type="NCBI Taxonomy" id="118510"/>
    <lineage>
        <taxon>Eukaryota</taxon>
        <taxon>Viridiplantae</taxon>
        <taxon>Streptophyta</taxon>
        <taxon>Embryophyta</taxon>
        <taxon>Tracheophyta</taxon>
        <taxon>Spermatophyta</taxon>
        <taxon>Magnoliopsida</taxon>
        <taxon>eudicotyledons</taxon>
        <taxon>Gunneridae</taxon>
        <taxon>Pentapetalae</taxon>
        <taxon>asterids</taxon>
        <taxon>campanulids</taxon>
        <taxon>Asterales</taxon>
        <taxon>Asteraceae</taxon>
        <taxon>Asteroideae</taxon>
        <taxon>Anthemideae</taxon>
        <taxon>Anthemidinae</taxon>
        <taxon>Tanacetum</taxon>
    </lineage>
</organism>
<name>A0A6L2JDW9_TANCI</name>
<evidence type="ECO:0000256" key="5">
    <source>
        <dbReference type="ARBA" id="ARBA00023146"/>
    </source>
</evidence>
<dbReference type="InterPro" id="IPR014729">
    <property type="entry name" value="Rossmann-like_a/b/a_fold"/>
</dbReference>
<feature type="domain" description="Aminoacyl-tRNA synthetase class Ia" evidence="6">
    <location>
        <begin position="17"/>
        <end position="180"/>
    </location>
</feature>
<evidence type="ECO:0000313" key="7">
    <source>
        <dbReference type="EMBL" id="GEU33914.1"/>
    </source>
</evidence>
<evidence type="ECO:0000256" key="4">
    <source>
        <dbReference type="ARBA" id="ARBA00022917"/>
    </source>
</evidence>
<keyword evidence="5" id="KW-0030">Aminoacyl-tRNA synthetase</keyword>
<keyword evidence="1 7" id="KW-0436">Ligase</keyword>
<dbReference type="PROSITE" id="PS00178">
    <property type="entry name" value="AA_TRNA_LIGASE_I"/>
    <property type="match status" value="1"/>
</dbReference>
<protein>
    <submittedName>
        <fullName evidence="7">Isoleucine--tRNA ligase, cytoplasmic-like</fullName>
    </submittedName>
</protein>
<dbReference type="InterPro" id="IPR023586">
    <property type="entry name" value="Ile-tRNA-ligase_type2"/>
</dbReference>
<evidence type="ECO:0000256" key="3">
    <source>
        <dbReference type="ARBA" id="ARBA00022840"/>
    </source>
</evidence>